<evidence type="ECO:0000313" key="1">
    <source>
        <dbReference type="EMBL" id="KIF53455.1"/>
    </source>
</evidence>
<dbReference type="PATRIC" id="fig|1229493.5.peg.1319"/>
<dbReference type="RefSeq" id="WP_020198073.1">
    <property type="nucleotide sequence ID" value="NZ_BAOH01000208.1"/>
</dbReference>
<evidence type="ECO:0000313" key="2">
    <source>
        <dbReference type="Proteomes" id="UP000031586"/>
    </source>
</evidence>
<dbReference type="Proteomes" id="UP000031586">
    <property type="component" value="Unassembled WGS sequence"/>
</dbReference>
<accession>A0A0C1Z8Y3</accession>
<proteinExistence type="predicted"/>
<dbReference type="AlphaFoldDB" id="A0A0C1Z8Y3"/>
<dbReference type="EMBL" id="JPRD01000015">
    <property type="protein sequence ID" value="KIF53455.1"/>
    <property type="molecule type" value="Genomic_DNA"/>
</dbReference>
<protein>
    <submittedName>
        <fullName evidence="1">Uncharacterized protein</fullName>
    </submittedName>
</protein>
<organism evidence="1 2">
    <name type="scientific">Vibrio owensii CAIM 1854 = LMG 25443</name>
    <dbReference type="NCBI Taxonomy" id="1229493"/>
    <lineage>
        <taxon>Bacteria</taxon>
        <taxon>Pseudomonadati</taxon>
        <taxon>Pseudomonadota</taxon>
        <taxon>Gammaproteobacteria</taxon>
        <taxon>Vibrionales</taxon>
        <taxon>Vibrionaceae</taxon>
        <taxon>Vibrio</taxon>
    </lineage>
</organism>
<gene>
    <name evidence="1" type="ORF">H735_11125</name>
</gene>
<comment type="caution">
    <text evidence="1">The sequence shown here is derived from an EMBL/GenBank/DDBJ whole genome shotgun (WGS) entry which is preliminary data.</text>
</comment>
<sequence length="260" mass="28445">MISFENKDLICQAAMISALQETLNEGDPQANYNAYRKVGASPKDALISELGIRVHAGYEDKTCGDIIGIIDQDFGAGSLAVRTFLEMSSGEFELIDTNKQSEMLTRANELVSQAEQLAVQIREEEDGLPVFTTIPTPEVSKIQYIRTLKGEDLIALKGNKILSAIGGFIEKDSRPFAYSDAATSYAFIEEVLSQVPQDEVILNGNNVTEVEIGNTSITLWIGSYSYAITFDEIIFSQVDLSSQTLVIDSSLGEKFSITTT</sequence>
<reference evidence="1 2" key="1">
    <citation type="submission" date="2014-07" db="EMBL/GenBank/DDBJ databases">
        <title>Unique and conserved regions in Vibrio harveyi and related species in comparison with the shrimp pathogen Vibrio harveyi CAIM 1792.</title>
        <authorList>
            <person name="Espinoza-Valles I."/>
            <person name="Vora G."/>
            <person name="Leekitcharoenphon P."/>
            <person name="Ussery D."/>
            <person name="Hoj L."/>
            <person name="Gomez-Gil B."/>
        </authorList>
    </citation>
    <scope>NUCLEOTIDE SEQUENCE [LARGE SCALE GENOMIC DNA]</scope>
    <source>
        <strain evidence="2">CAIM 1854 / LMG 25443</strain>
    </source>
</reference>
<name>A0A0C1Z8Y3_9VIBR</name>